<comment type="caution">
    <text evidence="1">The sequence shown here is derived from an EMBL/GenBank/DDBJ whole genome shotgun (WGS) entry which is preliminary data.</text>
</comment>
<proteinExistence type="predicted"/>
<dbReference type="EMBL" id="CM042050">
    <property type="protein sequence ID" value="KAI3733804.1"/>
    <property type="molecule type" value="Genomic_DNA"/>
</dbReference>
<gene>
    <name evidence="1" type="ORF">L6452_13260</name>
</gene>
<evidence type="ECO:0000313" key="2">
    <source>
        <dbReference type="Proteomes" id="UP001055879"/>
    </source>
</evidence>
<keyword evidence="2" id="KW-1185">Reference proteome</keyword>
<dbReference type="Proteomes" id="UP001055879">
    <property type="component" value="Linkage Group LG04"/>
</dbReference>
<evidence type="ECO:0000313" key="1">
    <source>
        <dbReference type="EMBL" id="KAI3733804.1"/>
    </source>
</evidence>
<reference evidence="2" key="1">
    <citation type="journal article" date="2022" name="Mol. Ecol. Resour.">
        <title>The genomes of chicory, endive, great burdock and yacon provide insights into Asteraceae palaeo-polyploidization history and plant inulin production.</title>
        <authorList>
            <person name="Fan W."/>
            <person name="Wang S."/>
            <person name="Wang H."/>
            <person name="Wang A."/>
            <person name="Jiang F."/>
            <person name="Liu H."/>
            <person name="Zhao H."/>
            <person name="Xu D."/>
            <person name="Zhang Y."/>
        </authorList>
    </citation>
    <scope>NUCLEOTIDE SEQUENCE [LARGE SCALE GENOMIC DNA]</scope>
    <source>
        <strain evidence="2">cv. Niubang</strain>
    </source>
</reference>
<organism evidence="1 2">
    <name type="scientific">Arctium lappa</name>
    <name type="common">Greater burdock</name>
    <name type="synonym">Lappa major</name>
    <dbReference type="NCBI Taxonomy" id="4217"/>
    <lineage>
        <taxon>Eukaryota</taxon>
        <taxon>Viridiplantae</taxon>
        <taxon>Streptophyta</taxon>
        <taxon>Embryophyta</taxon>
        <taxon>Tracheophyta</taxon>
        <taxon>Spermatophyta</taxon>
        <taxon>Magnoliopsida</taxon>
        <taxon>eudicotyledons</taxon>
        <taxon>Gunneridae</taxon>
        <taxon>Pentapetalae</taxon>
        <taxon>asterids</taxon>
        <taxon>campanulids</taxon>
        <taxon>Asterales</taxon>
        <taxon>Asteraceae</taxon>
        <taxon>Carduoideae</taxon>
        <taxon>Cardueae</taxon>
        <taxon>Arctiinae</taxon>
        <taxon>Arctium</taxon>
    </lineage>
</organism>
<accession>A0ACB9CHQ5</accession>
<name>A0ACB9CHQ5_ARCLA</name>
<sequence length="158" mass="17719">MSSANQNGSYQTLLAAPPSSRDDQLEPDTTALWSSGLCDCCADPKLCCLTCWFPCITFGRIAEAVDHGKTSCIASAGIHALLTYMTGFGWMYSYIYRSKMRKQYTRDSSYHFKDCLAHFCCESCALCQEYRETQLHGSIEGDEEQKYGVEVIPEGMIR</sequence>
<protein>
    <submittedName>
        <fullName evidence="1">Uncharacterized protein</fullName>
    </submittedName>
</protein>
<reference evidence="1 2" key="2">
    <citation type="journal article" date="2022" name="Mol. Ecol. Resour.">
        <title>The genomes of chicory, endive, great burdock and yacon provide insights into Asteraceae paleo-polyploidization history and plant inulin production.</title>
        <authorList>
            <person name="Fan W."/>
            <person name="Wang S."/>
            <person name="Wang H."/>
            <person name="Wang A."/>
            <person name="Jiang F."/>
            <person name="Liu H."/>
            <person name="Zhao H."/>
            <person name="Xu D."/>
            <person name="Zhang Y."/>
        </authorList>
    </citation>
    <scope>NUCLEOTIDE SEQUENCE [LARGE SCALE GENOMIC DNA]</scope>
    <source>
        <strain evidence="2">cv. Niubang</strain>
    </source>
</reference>